<dbReference type="PANTHER" id="PTHR17490">
    <property type="entry name" value="SUA5"/>
    <property type="match status" value="1"/>
</dbReference>
<dbReference type="GO" id="GO:0005737">
    <property type="term" value="C:cytoplasm"/>
    <property type="evidence" value="ECO:0007669"/>
    <property type="project" value="UniProtKB-SubCell"/>
</dbReference>
<comment type="similarity">
    <text evidence="2">Belongs to the SUA5 family.</text>
</comment>
<keyword evidence="7" id="KW-0548">Nucleotidyltransferase</keyword>
<dbReference type="SUPFAM" id="SSF55821">
    <property type="entry name" value="YrdC/RibB"/>
    <property type="match status" value="1"/>
</dbReference>
<dbReference type="PROSITE" id="PS51163">
    <property type="entry name" value="YRDC"/>
    <property type="match status" value="1"/>
</dbReference>
<reference evidence="13" key="2">
    <citation type="submission" date="2021-04" db="EMBL/GenBank/DDBJ databases">
        <authorList>
            <person name="Gilroy R."/>
        </authorList>
    </citation>
    <scope>NUCLEOTIDE SEQUENCE</scope>
    <source>
        <strain evidence="13">ChiSjej2B20-11307</strain>
    </source>
</reference>
<dbReference type="Pfam" id="PF03481">
    <property type="entry name" value="Sua5_C"/>
    <property type="match status" value="1"/>
</dbReference>
<dbReference type="InterPro" id="IPR038385">
    <property type="entry name" value="Sua5/YwlC_C"/>
</dbReference>
<keyword evidence="8" id="KW-0547">Nucleotide-binding</keyword>
<dbReference type="NCBIfam" id="TIGR00057">
    <property type="entry name" value="L-threonylcarbamoyladenylate synthase"/>
    <property type="match status" value="1"/>
</dbReference>
<dbReference type="GO" id="GO:0006450">
    <property type="term" value="P:regulation of translational fidelity"/>
    <property type="evidence" value="ECO:0007669"/>
    <property type="project" value="TreeGrafter"/>
</dbReference>
<evidence type="ECO:0000256" key="8">
    <source>
        <dbReference type="ARBA" id="ARBA00022741"/>
    </source>
</evidence>
<dbReference type="Pfam" id="PF01300">
    <property type="entry name" value="Sua5_yciO_yrdC"/>
    <property type="match status" value="1"/>
</dbReference>
<evidence type="ECO:0000256" key="10">
    <source>
        <dbReference type="ARBA" id="ARBA00029774"/>
    </source>
</evidence>
<comment type="subcellular location">
    <subcellularLocation>
        <location evidence="1">Cytoplasm</location>
    </subcellularLocation>
</comment>
<evidence type="ECO:0000256" key="6">
    <source>
        <dbReference type="ARBA" id="ARBA00022694"/>
    </source>
</evidence>
<dbReference type="AlphaFoldDB" id="A0A9D2KJC2"/>
<dbReference type="PANTHER" id="PTHR17490:SF16">
    <property type="entry name" value="THREONYLCARBAMOYL-AMP SYNTHASE"/>
    <property type="match status" value="1"/>
</dbReference>
<dbReference type="GO" id="GO:0005524">
    <property type="term" value="F:ATP binding"/>
    <property type="evidence" value="ECO:0007669"/>
    <property type="project" value="UniProtKB-KW"/>
</dbReference>
<dbReference type="GO" id="GO:0000049">
    <property type="term" value="F:tRNA binding"/>
    <property type="evidence" value="ECO:0007669"/>
    <property type="project" value="TreeGrafter"/>
</dbReference>
<accession>A0A9D2KJC2</accession>
<evidence type="ECO:0000256" key="9">
    <source>
        <dbReference type="ARBA" id="ARBA00022840"/>
    </source>
</evidence>
<evidence type="ECO:0000256" key="7">
    <source>
        <dbReference type="ARBA" id="ARBA00022695"/>
    </source>
</evidence>
<dbReference type="Gene3D" id="3.40.50.2300">
    <property type="match status" value="1"/>
</dbReference>
<dbReference type="InterPro" id="IPR005145">
    <property type="entry name" value="Sua5_C"/>
</dbReference>
<keyword evidence="6" id="KW-0819">tRNA processing</keyword>
<dbReference type="GO" id="GO:0061710">
    <property type="term" value="F:L-threonylcarbamoyladenylate synthase"/>
    <property type="evidence" value="ECO:0007669"/>
    <property type="project" value="UniProtKB-EC"/>
</dbReference>
<dbReference type="Gene3D" id="3.40.50.11030">
    <property type="entry name" value="Threonylcarbamoyl-AMP synthase, C-terminal domain"/>
    <property type="match status" value="1"/>
</dbReference>
<comment type="catalytic activity">
    <reaction evidence="11">
        <text>L-threonine + hydrogencarbonate + ATP = L-threonylcarbamoyladenylate + diphosphate + H2O</text>
        <dbReference type="Rhea" id="RHEA:36407"/>
        <dbReference type="ChEBI" id="CHEBI:15377"/>
        <dbReference type="ChEBI" id="CHEBI:17544"/>
        <dbReference type="ChEBI" id="CHEBI:30616"/>
        <dbReference type="ChEBI" id="CHEBI:33019"/>
        <dbReference type="ChEBI" id="CHEBI:57926"/>
        <dbReference type="ChEBI" id="CHEBI:73682"/>
        <dbReference type="EC" id="2.7.7.87"/>
    </reaction>
</comment>
<keyword evidence="4" id="KW-0963">Cytoplasm</keyword>
<gene>
    <name evidence="13" type="ORF">H9798_04865</name>
</gene>
<dbReference type="InterPro" id="IPR006070">
    <property type="entry name" value="Sua5-like_dom"/>
</dbReference>
<evidence type="ECO:0000256" key="2">
    <source>
        <dbReference type="ARBA" id="ARBA00007663"/>
    </source>
</evidence>
<evidence type="ECO:0000313" key="13">
    <source>
        <dbReference type="EMBL" id="HJA06466.1"/>
    </source>
</evidence>
<dbReference type="EC" id="2.7.7.87" evidence="3"/>
<dbReference type="Pfam" id="PF01451">
    <property type="entry name" value="LMWPc"/>
    <property type="match status" value="1"/>
</dbReference>
<evidence type="ECO:0000313" key="14">
    <source>
        <dbReference type="Proteomes" id="UP000824223"/>
    </source>
</evidence>
<dbReference type="EMBL" id="DXAK01000023">
    <property type="protein sequence ID" value="HJA06466.1"/>
    <property type="molecule type" value="Genomic_DNA"/>
</dbReference>
<dbReference type="SUPFAM" id="SSF52788">
    <property type="entry name" value="Phosphotyrosine protein phosphatases I"/>
    <property type="match status" value="1"/>
</dbReference>
<protein>
    <recommendedName>
        <fullName evidence="10">L-threonylcarbamoyladenylate synthase</fullName>
        <ecNumber evidence="3">2.7.7.87</ecNumber>
    </recommendedName>
    <alternativeName>
        <fullName evidence="10">L-threonylcarbamoyladenylate synthase</fullName>
    </alternativeName>
</protein>
<evidence type="ECO:0000256" key="5">
    <source>
        <dbReference type="ARBA" id="ARBA00022679"/>
    </source>
</evidence>
<sequence>METKIRKIDKNQIDKTVIQEAGEVLRSGGLVAFPTETVYGLGADALKEEAALKTYAAKGRPSDNPLIVHIADYEELRKIAVNIPGETDILAAHFWPGPLTMIFDKREIVPYGTTGGLDTVAVRMPEDPVARELIRAAGGFVSAPSANTSGRPSPTTAEHVEEDLGGKIDMILDGGAVDIGLESTILDMTVNPPMILRPGAVTAEMLEEVIGEVSVDETLLGDESETAPKAPGMKYRHYAPKAKLVIVEGDLREEILAIRQLAYEADRKGCKIGIIATDETLPFYKYGIVKNIGTRENEKTIARNLYRVLREFDEENVETIYSESFAVQGMGKAIMNRLEKAAGHLRISASAVAKQQKYRRITFVCGTDTALAPMAAEILRHYDLKQEYVIDSRGIVVLFPEPANQKAEAIMKSAQMTLEGHVSRGVDEENFQEDSLILAIDESQKHKLLAEYGQAQNIYTLSEFVESDVEVPDPYGKPLTAYGECFEILRELVEKLAKKLDSLVEEEQ</sequence>
<evidence type="ECO:0000256" key="4">
    <source>
        <dbReference type="ARBA" id="ARBA00022490"/>
    </source>
</evidence>
<organism evidence="13 14">
    <name type="scientific">Candidatus Mediterraneibacter pullicola</name>
    <dbReference type="NCBI Taxonomy" id="2838682"/>
    <lineage>
        <taxon>Bacteria</taxon>
        <taxon>Bacillati</taxon>
        <taxon>Bacillota</taxon>
        <taxon>Clostridia</taxon>
        <taxon>Lachnospirales</taxon>
        <taxon>Lachnospiraceae</taxon>
        <taxon>Mediterraneibacter</taxon>
    </lineage>
</organism>
<dbReference type="InterPro" id="IPR023485">
    <property type="entry name" value="Ptyr_pPase"/>
</dbReference>
<dbReference type="InterPro" id="IPR036196">
    <property type="entry name" value="Ptyr_pPase_sf"/>
</dbReference>
<dbReference type="SMART" id="SM00226">
    <property type="entry name" value="LMWPc"/>
    <property type="match status" value="1"/>
</dbReference>
<dbReference type="FunFam" id="3.90.870.10:FF:000009">
    <property type="entry name" value="Threonylcarbamoyl-AMP synthase, putative"/>
    <property type="match status" value="1"/>
</dbReference>
<dbReference type="InterPro" id="IPR017945">
    <property type="entry name" value="DHBP_synth_RibB-like_a/b_dom"/>
</dbReference>
<name>A0A9D2KJC2_9FIRM</name>
<evidence type="ECO:0000256" key="3">
    <source>
        <dbReference type="ARBA" id="ARBA00012584"/>
    </source>
</evidence>
<evidence type="ECO:0000259" key="12">
    <source>
        <dbReference type="PROSITE" id="PS51163"/>
    </source>
</evidence>
<feature type="domain" description="YrdC-like" evidence="12">
    <location>
        <begin position="15"/>
        <end position="201"/>
    </location>
</feature>
<dbReference type="GO" id="GO:0008033">
    <property type="term" value="P:tRNA processing"/>
    <property type="evidence" value="ECO:0007669"/>
    <property type="project" value="UniProtKB-KW"/>
</dbReference>
<dbReference type="Gene3D" id="3.90.870.10">
    <property type="entry name" value="DHBP synthase"/>
    <property type="match status" value="1"/>
</dbReference>
<evidence type="ECO:0000256" key="11">
    <source>
        <dbReference type="ARBA" id="ARBA00048366"/>
    </source>
</evidence>
<keyword evidence="9" id="KW-0067">ATP-binding</keyword>
<dbReference type="FunFam" id="3.40.50.11030:FF:000001">
    <property type="entry name" value="Threonylcarbamoyl-AMP synthase"/>
    <property type="match status" value="1"/>
</dbReference>
<dbReference type="InterPro" id="IPR050156">
    <property type="entry name" value="TC-AMP_synthase_SUA5"/>
</dbReference>
<dbReference type="Proteomes" id="UP000824223">
    <property type="component" value="Unassembled WGS sequence"/>
</dbReference>
<proteinExistence type="inferred from homology"/>
<dbReference type="GO" id="GO:0003725">
    <property type="term" value="F:double-stranded RNA binding"/>
    <property type="evidence" value="ECO:0007669"/>
    <property type="project" value="InterPro"/>
</dbReference>
<reference evidence="13" key="1">
    <citation type="journal article" date="2021" name="PeerJ">
        <title>Extensive microbial diversity within the chicken gut microbiome revealed by metagenomics and culture.</title>
        <authorList>
            <person name="Gilroy R."/>
            <person name="Ravi A."/>
            <person name="Getino M."/>
            <person name="Pursley I."/>
            <person name="Horton D.L."/>
            <person name="Alikhan N.F."/>
            <person name="Baker D."/>
            <person name="Gharbi K."/>
            <person name="Hall N."/>
            <person name="Watson M."/>
            <person name="Adriaenssens E.M."/>
            <person name="Foster-Nyarko E."/>
            <person name="Jarju S."/>
            <person name="Secka A."/>
            <person name="Antonio M."/>
            <person name="Oren A."/>
            <person name="Chaudhuri R.R."/>
            <person name="La Ragione R."/>
            <person name="Hildebrand F."/>
            <person name="Pallen M.J."/>
        </authorList>
    </citation>
    <scope>NUCLEOTIDE SEQUENCE</scope>
    <source>
        <strain evidence="13">ChiSjej2B20-11307</strain>
    </source>
</reference>
<evidence type="ECO:0000256" key="1">
    <source>
        <dbReference type="ARBA" id="ARBA00004496"/>
    </source>
</evidence>
<keyword evidence="5" id="KW-0808">Transferase</keyword>
<comment type="caution">
    <text evidence="13">The sequence shown here is derived from an EMBL/GenBank/DDBJ whole genome shotgun (WGS) entry which is preliminary data.</text>
</comment>